<dbReference type="OrthoDB" id="745875at2759"/>
<gene>
    <name evidence="7" type="ORF">KFK09_009528</name>
</gene>
<keyword evidence="5" id="KW-0611">Plant defense</keyword>
<evidence type="ECO:0000256" key="3">
    <source>
        <dbReference type="ARBA" id="ARBA00022737"/>
    </source>
</evidence>
<evidence type="ECO:0000259" key="6">
    <source>
        <dbReference type="Pfam" id="PF18052"/>
    </source>
</evidence>
<reference evidence="7" key="1">
    <citation type="journal article" date="2022" name="Front. Genet.">
        <title>Chromosome-Scale Assembly of the Dendrobium nobile Genome Provides Insights Into the Molecular Mechanism of the Biosynthesis of the Medicinal Active Ingredient of Dendrobium.</title>
        <authorList>
            <person name="Xu Q."/>
            <person name="Niu S.-C."/>
            <person name="Li K.-L."/>
            <person name="Zheng P.-J."/>
            <person name="Zhang X.-J."/>
            <person name="Jia Y."/>
            <person name="Liu Y."/>
            <person name="Niu Y.-X."/>
            <person name="Yu L.-H."/>
            <person name="Chen D.-F."/>
            <person name="Zhang G.-Q."/>
        </authorList>
    </citation>
    <scope>NUCLEOTIDE SEQUENCE</scope>
    <source>
        <tissue evidence="7">Leaf</tissue>
    </source>
</reference>
<keyword evidence="3" id="KW-0677">Repeat</keyword>
<evidence type="ECO:0000313" key="8">
    <source>
        <dbReference type="Proteomes" id="UP000829196"/>
    </source>
</evidence>
<keyword evidence="8" id="KW-1185">Reference proteome</keyword>
<evidence type="ECO:0000256" key="1">
    <source>
        <dbReference type="ARBA" id="ARBA00008894"/>
    </source>
</evidence>
<comment type="caution">
    <text evidence="7">The sequence shown here is derived from an EMBL/GenBank/DDBJ whole genome shotgun (WGS) entry which is preliminary data.</text>
</comment>
<evidence type="ECO:0000313" key="7">
    <source>
        <dbReference type="EMBL" id="KAI0513504.1"/>
    </source>
</evidence>
<evidence type="ECO:0000256" key="5">
    <source>
        <dbReference type="ARBA" id="ARBA00022821"/>
    </source>
</evidence>
<comment type="similarity">
    <text evidence="1">Belongs to the disease resistance NB-LRR family.</text>
</comment>
<dbReference type="Pfam" id="PF18052">
    <property type="entry name" value="Rx_N"/>
    <property type="match status" value="1"/>
</dbReference>
<proteinExistence type="inferred from homology"/>
<feature type="domain" description="Disease resistance N-terminal" evidence="6">
    <location>
        <begin position="14"/>
        <end position="102"/>
    </location>
</feature>
<name>A0A8T3BHP7_DENNO</name>
<dbReference type="Gene3D" id="1.20.5.4130">
    <property type="match status" value="1"/>
</dbReference>
<accession>A0A8T3BHP7</accession>
<sequence length="164" mass="19328">MANMFLDPIMEEIISAGFRYLKDQVRWQTGMKEELEKLKENLPQIQAVVHFASSQEQITEQNPALNKWLWQLRDAIDDAYDVVDELEYMELQEQVSKNKKLRRVRSIMKSMRKRLVKIGKRALKIDPTLKRLEEAVQKLHKVSTAGVDTFLHLVKHAKKELQKQ</sequence>
<dbReference type="InterPro" id="IPR041118">
    <property type="entry name" value="Rx_N"/>
</dbReference>
<dbReference type="Proteomes" id="UP000829196">
    <property type="component" value="Unassembled WGS sequence"/>
</dbReference>
<keyword evidence="2" id="KW-0433">Leucine-rich repeat</keyword>
<dbReference type="AlphaFoldDB" id="A0A8T3BHP7"/>
<dbReference type="GO" id="GO:0000166">
    <property type="term" value="F:nucleotide binding"/>
    <property type="evidence" value="ECO:0007669"/>
    <property type="project" value="UniProtKB-KW"/>
</dbReference>
<organism evidence="7 8">
    <name type="scientific">Dendrobium nobile</name>
    <name type="common">Orchid</name>
    <dbReference type="NCBI Taxonomy" id="94219"/>
    <lineage>
        <taxon>Eukaryota</taxon>
        <taxon>Viridiplantae</taxon>
        <taxon>Streptophyta</taxon>
        <taxon>Embryophyta</taxon>
        <taxon>Tracheophyta</taxon>
        <taxon>Spermatophyta</taxon>
        <taxon>Magnoliopsida</taxon>
        <taxon>Liliopsida</taxon>
        <taxon>Asparagales</taxon>
        <taxon>Orchidaceae</taxon>
        <taxon>Epidendroideae</taxon>
        <taxon>Malaxideae</taxon>
        <taxon>Dendrobiinae</taxon>
        <taxon>Dendrobium</taxon>
    </lineage>
</organism>
<protein>
    <recommendedName>
        <fullName evidence="6">Disease resistance N-terminal domain-containing protein</fullName>
    </recommendedName>
</protein>
<evidence type="ECO:0000256" key="4">
    <source>
        <dbReference type="ARBA" id="ARBA00022741"/>
    </source>
</evidence>
<dbReference type="SMR" id="A0A8T3BHP7"/>
<dbReference type="EMBL" id="JAGYWB010000008">
    <property type="protein sequence ID" value="KAI0513504.1"/>
    <property type="molecule type" value="Genomic_DNA"/>
</dbReference>
<keyword evidence="4" id="KW-0547">Nucleotide-binding</keyword>
<dbReference type="GO" id="GO:0006952">
    <property type="term" value="P:defense response"/>
    <property type="evidence" value="ECO:0007669"/>
    <property type="project" value="UniProtKB-KW"/>
</dbReference>
<evidence type="ECO:0000256" key="2">
    <source>
        <dbReference type="ARBA" id="ARBA00022614"/>
    </source>
</evidence>